<gene>
    <name evidence="1" type="ORF">CMV24_26585</name>
</gene>
<dbReference type="Proteomes" id="UP000218102">
    <property type="component" value="Unassembled WGS sequence"/>
</dbReference>
<dbReference type="RefSeq" id="WP_023383693.1">
    <property type="nucleotide sequence ID" value="NZ_NTME01000047.1"/>
</dbReference>
<evidence type="ECO:0000313" key="2">
    <source>
        <dbReference type="Proteomes" id="UP000218102"/>
    </source>
</evidence>
<organism evidence="1 2">
    <name type="scientific">Pseudomonas plecoglossicida</name>
    <dbReference type="NCBI Taxonomy" id="70775"/>
    <lineage>
        <taxon>Bacteria</taxon>
        <taxon>Pseudomonadati</taxon>
        <taxon>Pseudomonadota</taxon>
        <taxon>Gammaproteobacteria</taxon>
        <taxon>Pseudomonadales</taxon>
        <taxon>Pseudomonadaceae</taxon>
        <taxon>Pseudomonas</taxon>
    </lineage>
</organism>
<reference evidence="1 2" key="1">
    <citation type="submission" date="2017-09" db="EMBL/GenBank/DDBJ databases">
        <authorList>
            <person name="Ehlers B."/>
            <person name="Leendertz F.H."/>
        </authorList>
    </citation>
    <scope>NUCLEOTIDE SEQUENCE [LARGE SCALE GENOMIC DNA]</scope>
    <source>
        <strain evidence="1 2">DJ-1</strain>
    </source>
</reference>
<evidence type="ECO:0000313" key="1">
    <source>
        <dbReference type="EMBL" id="PBJ92495.1"/>
    </source>
</evidence>
<comment type="caution">
    <text evidence="1">The sequence shown here is derived from an EMBL/GenBank/DDBJ whole genome shotgun (WGS) entry which is preliminary data.</text>
</comment>
<sequence>MSNAIEVQSQKVRAAYAVTGSVNPEYEREFDILSDMRRAKMAQEFRAERGLPPTAATPYD</sequence>
<protein>
    <submittedName>
        <fullName evidence="1">Uncharacterized protein</fullName>
    </submittedName>
</protein>
<proteinExistence type="predicted"/>
<accession>A0A2A3LX34</accession>
<name>A0A2A3LX34_PSEDL</name>
<dbReference type="EMBL" id="NTME01000047">
    <property type="protein sequence ID" value="PBJ92495.1"/>
    <property type="molecule type" value="Genomic_DNA"/>
</dbReference>
<dbReference type="AlphaFoldDB" id="A0A2A3LX34"/>